<evidence type="ECO:0000313" key="5">
    <source>
        <dbReference type="Proteomes" id="UP001499988"/>
    </source>
</evidence>
<dbReference type="SUPFAM" id="SSF81343">
    <property type="entry name" value="Fumarate reductase respiratory complex transmembrane subunits"/>
    <property type="match status" value="1"/>
</dbReference>
<keyword evidence="1 3" id="KW-0812">Transmembrane</keyword>
<feature type="transmembrane region" description="Helical" evidence="3">
    <location>
        <begin position="115"/>
        <end position="139"/>
    </location>
</feature>
<sequence>MRKLLELGRGPARMDLLQGATGLALMLFLLVHLHMEASVLLGTDAFDAVAWFLHAGWADPTGVGYGFMVVLAVLVVSVLLIGHVLAVLRRLPTEWRQVQALRQHIDVVKHDGTRLWLTQVGSGVALMILLPIHLATMMTQPHSLGAEPSSLRIVFEGGWFLYGLLLPAAVIHGMAGVVRLWLKWCPYAEPRFDGRRWGRRFAIYLLVLGSLSLLMQVYNGLFLFGAAA</sequence>
<dbReference type="InterPro" id="IPR004224">
    <property type="entry name" value="Fum_red_B_TM"/>
</dbReference>
<keyword evidence="5" id="KW-1185">Reference proteome</keyword>
<dbReference type="EMBL" id="BAABJZ010000021">
    <property type="protein sequence ID" value="GAA4881624.1"/>
    <property type="molecule type" value="Genomic_DNA"/>
</dbReference>
<feature type="transmembrane region" description="Helical" evidence="3">
    <location>
        <begin position="66"/>
        <end position="88"/>
    </location>
</feature>
<reference evidence="5" key="1">
    <citation type="journal article" date="2019" name="Int. J. Syst. Evol. Microbiol.">
        <title>The Global Catalogue of Microorganisms (GCM) 10K type strain sequencing project: providing services to taxonomists for standard genome sequencing and annotation.</title>
        <authorList>
            <consortium name="The Broad Institute Genomics Platform"/>
            <consortium name="The Broad Institute Genome Sequencing Center for Infectious Disease"/>
            <person name="Wu L."/>
            <person name="Ma J."/>
        </authorList>
    </citation>
    <scope>NUCLEOTIDE SEQUENCE [LARGE SCALE GENOMIC DNA]</scope>
    <source>
        <strain evidence="5">JCM 18401</strain>
    </source>
</reference>
<name>A0ABP9ENS1_9GAMM</name>
<dbReference type="RefSeq" id="WP_345334703.1">
    <property type="nucleotide sequence ID" value="NZ_BAABJZ010000021.1"/>
</dbReference>
<dbReference type="Gene3D" id="1.20.1300.10">
    <property type="entry name" value="Fumarate reductase/succinate dehydrogenase, transmembrane subunit"/>
    <property type="match status" value="1"/>
</dbReference>
<gene>
    <name evidence="4" type="ORF">GCM10023333_14700</name>
</gene>
<dbReference type="InterPro" id="IPR034804">
    <property type="entry name" value="SQR/QFR_C/D"/>
</dbReference>
<protein>
    <submittedName>
        <fullName evidence="4">Fumarate reductase cytochrome b subunit</fullName>
    </submittedName>
</protein>
<comment type="caution">
    <text evidence="4">The sequence shown here is derived from an EMBL/GenBank/DDBJ whole genome shotgun (WGS) entry which is preliminary data.</text>
</comment>
<evidence type="ECO:0000256" key="2">
    <source>
        <dbReference type="ARBA" id="ARBA00022989"/>
    </source>
</evidence>
<accession>A0ABP9ENS1</accession>
<evidence type="ECO:0000313" key="4">
    <source>
        <dbReference type="EMBL" id="GAA4881624.1"/>
    </source>
</evidence>
<keyword evidence="3" id="KW-0472">Membrane</keyword>
<feature type="transmembrane region" description="Helical" evidence="3">
    <location>
        <begin position="159"/>
        <end position="182"/>
    </location>
</feature>
<dbReference type="PIRSF" id="PIRSF000177">
    <property type="entry name" value="Fumar_rd_cyt_b"/>
    <property type="match status" value="1"/>
</dbReference>
<keyword evidence="2 3" id="KW-1133">Transmembrane helix</keyword>
<evidence type="ECO:0000256" key="3">
    <source>
        <dbReference type="SAM" id="Phobius"/>
    </source>
</evidence>
<dbReference type="Proteomes" id="UP001499988">
    <property type="component" value="Unassembled WGS sequence"/>
</dbReference>
<organism evidence="4 5">
    <name type="scientific">Ferrimonas pelagia</name>
    <dbReference type="NCBI Taxonomy" id="1177826"/>
    <lineage>
        <taxon>Bacteria</taxon>
        <taxon>Pseudomonadati</taxon>
        <taxon>Pseudomonadota</taxon>
        <taxon>Gammaproteobacteria</taxon>
        <taxon>Alteromonadales</taxon>
        <taxon>Ferrimonadaceae</taxon>
        <taxon>Ferrimonas</taxon>
    </lineage>
</organism>
<feature type="transmembrane region" description="Helical" evidence="3">
    <location>
        <begin position="203"/>
        <end position="227"/>
    </location>
</feature>
<proteinExistence type="predicted"/>
<evidence type="ECO:0000256" key="1">
    <source>
        <dbReference type="ARBA" id="ARBA00022692"/>
    </source>
</evidence>